<feature type="domain" description="Histidine kinase" evidence="7">
    <location>
        <begin position="667"/>
        <end position="885"/>
    </location>
</feature>
<evidence type="ECO:0000256" key="6">
    <source>
        <dbReference type="ARBA" id="ARBA00022777"/>
    </source>
</evidence>
<dbReference type="InterPro" id="IPR035965">
    <property type="entry name" value="PAS-like_dom_sf"/>
</dbReference>
<dbReference type="PRINTS" id="PR00344">
    <property type="entry name" value="BCTRLSENSOR"/>
</dbReference>
<evidence type="ECO:0000256" key="1">
    <source>
        <dbReference type="ARBA" id="ARBA00000085"/>
    </source>
</evidence>
<dbReference type="PANTHER" id="PTHR43304">
    <property type="entry name" value="PHYTOCHROME-LIKE PROTEIN CPH1"/>
    <property type="match status" value="1"/>
</dbReference>
<comment type="catalytic activity">
    <reaction evidence="1">
        <text>ATP + protein L-histidine = ADP + protein N-phospho-L-histidine.</text>
        <dbReference type="EC" id="2.7.13.3"/>
    </reaction>
</comment>
<feature type="domain" description="PAS" evidence="8">
    <location>
        <begin position="275"/>
        <end position="344"/>
    </location>
</feature>
<dbReference type="InterPro" id="IPR003661">
    <property type="entry name" value="HisK_dim/P_dom"/>
</dbReference>
<evidence type="ECO:0000259" key="8">
    <source>
        <dbReference type="PROSITE" id="PS50112"/>
    </source>
</evidence>
<evidence type="ECO:0000259" key="7">
    <source>
        <dbReference type="PROSITE" id="PS50109"/>
    </source>
</evidence>
<dbReference type="GO" id="GO:0006355">
    <property type="term" value="P:regulation of DNA-templated transcription"/>
    <property type="evidence" value="ECO:0007669"/>
    <property type="project" value="InterPro"/>
</dbReference>
<dbReference type="PROSITE" id="PS50109">
    <property type="entry name" value="HIS_KIN"/>
    <property type="match status" value="1"/>
</dbReference>
<dbReference type="PANTHER" id="PTHR43304:SF1">
    <property type="entry name" value="PAC DOMAIN-CONTAINING PROTEIN"/>
    <property type="match status" value="1"/>
</dbReference>
<dbReference type="SUPFAM" id="SSF47384">
    <property type="entry name" value="Homodimeric domain of signal transducing histidine kinase"/>
    <property type="match status" value="1"/>
</dbReference>
<dbReference type="SMART" id="SM00091">
    <property type="entry name" value="PAS"/>
    <property type="match status" value="5"/>
</dbReference>
<dbReference type="Gene3D" id="3.30.565.10">
    <property type="entry name" value="Histidine kinase-like ATPase, C-terminal domain"/>
    <property type="match status" value="1"/>
</dbReference>
<reference evidence="10 11" key="2">
    <citation type="journal article" date="2016" name="Science">
        <title>A bacterium that degrades and assimilates poly(ethylene terephthalate).</title>
        <authorList>
            <person name="Yoshida S."/>
            <person name="Hiraga K."/>
            <person name="Takehana T."/>
            <person name="Taniguchi I."/>
            <person name="Yamaji H."/>
            <person name="Maeda Y."/>
            <person name="Toyohara K."/>
            <person name="Miyamoto K."/>
            <person name="Kimura Y."/>
            <person name="Oda K."/>
        </authorList>
    </citation>
    <scope>NUCLEOTIDE SEQUENCE [LARGE SCALE GENOMIC DNA]</scope>
    <source>
        <strain evidence="11">NBRC 110686 / TISTR 2288 / 201-F6</strain>
    </source>
</reference>
<dbReference type="Pfam" id="PF02518">
    <property type="entry name" value="HATPase_c"/>
    <property type="match status" value="1"/>
</dbReference>
<dbReference type="SUPFAM" id="SSF55874">
    <property type="entry name" value="ATPase domain of HSP90 chaperone/DNA topoisomerase II/histidine kinase"/>
    <property type="match status" value="1"/>
</dbReference>
<dbReference type="SMART" id="SM00387">
    <property type="entry name" value="HATPase_c"/>
    <property type="match status" value="1"/>
</dbReference>
<comment type="subcellular location">
    <subcellularLocation>
        <location evidence="2">Cell inner membrane</location>
        <topology evidence="2">Multi-pass membrane protein</topology>
    </subcellularLocation>
</comment>
<dbReference type="Pfam" id="PF13426">
    <property type="entry name" value="PAS_9"/>
    <property type="match status" value="1"/>
</dbReference>
<evidence type="ECO:0000256" key="3">
    <source>
        <dbReference type="ARBA" id="ARBA00012438"/>
    </source>
</evidence>
<dbReference type="InterPro" id="IPR001610">
    <property type="entry name" value="PAC"/>
</dbReference>
<keyword evidence="11" id="KW-1185">Reference proteome</keyword>
<dbReference type="InterPro" id="IPR000700">
    <property type="entry name" value="PAS-assoc_C"/>
</dbReference>
<dbReference type="FunFam" id="3.30.565.10:FF:000006">
    <property type="entry name" value="Sensor histidine kinase WalK"/>
    <property type="match status" value="1"/>
</dbReference>
<dbReference type="Gene3D" id="3.30.450.20">
    <property type="entry name" value="PAS domain"/>
    <property type="match status" value="5"/>
</dbReference>
<dbReference type="InterPro" id="IPR003594">
    <property type="entry name" value="HATPase_dom"/>
</dbReference>
<feature type="domain" description="PAC" evidence="9">
    <location>
        <begin position="473"/>
        <end position="524"/>
    </location>
</feature>
<dbReference type="Pfam" id="PF08448">
    <property type="entry name" value="PAS_4"/>
    <property type="match status" value="1"/>
</dbReference>
<evidence type="ECO:0000259" key="9">
    <source>
        <dbReference type="PROSITE" id="PS50113"/>
    </source>
</evidence>
<evidence type="ECO:0000256" key="2">
    <source>
        <dbReference type="ARBA" id="ARBA00004429"/>
    </source>
</evidence>
<dbReference type="InterPro" id="IPR052162">
    <property type="entry name" value="Sensor_kinase/Photoreceptor"/>
</dbReference>
<name>A0A0K8P7L9_PISS1</name>
<dbReference type="STRING" id="1547922.ISF6_4987"/>
<evidence type="ECO:0000256" key="4">
    <source>
        <dbReference type="ARBA" id="ARBA00022553"/>
    </source>
</evidence>
<dbReference type="CDD" id="cd00075">
    <property type="entry name" value="HATPase"/>
    <property type="match status" value="1"/>
</dbReference>
<dbReference type="CDD" id="cd00082">
    <property type="entry name" value="HisKA"/>
    <property type="match status" value="1"/>
</dbReference>
<accession>A0A0K8P7L9</accession>
<feature type="domain" description="PAC" evidence="9">
    <location>
        <begin position="598"/>
        <end position="649"/>
    </location>
</feature>
<dbReference type="SMART" id="SM00388">
    <property type="entry name" value="HisKA"/>
    <property type="match status" value="1"/>
</dbReference>
<dbReference type="OrthoDB" id="8807260at2"/>
<keyword evidence="6" id="KW-0418">Kinase</keyword>
<dbReference type="CDD" id="cd00130">
    <property type="entry name" value="PAS"/>
    <property type="match status" value="5"/>
</dbReference>
<dbReference type="InterPro" id="IPR004358">
    <property type="entry name" value="Sig_transdc_His_kin-like_C"/>
</dbReference>
<dbReference type="SUPFAM" id="SSF55785">
    <property type="entry name" value="PYP-like sensor domain (PAS domain)"/>
    <property type="match status" value="5"/>
</dbReference>
<reference evidence="11" key="1">
    <citation type="submission" date="2015-07" db="EMBL/GenBank/DDBJ databases">
        <title>Discovery of a poly(ethylene terephthalate assimilation.</title>
        <authorList>
            <person name="Yoshida S."/>
            <person name="Hiraga K."/>
            <person name="Takehana T."/>
            <person name="Taniguchi I."/>
            <person name="Yamaji H."/>
            <person name="Maeda Y."/>
            <person name="Toyohara K."/>
            <person name="Miyamoto K."/>
            <person name="Kimura Y."/>
            <person name="Oda K."/>
        </authorList>
    </citation>
    <scope>NUCLEOTIDE SEQUENCE [LARGE SCALE GENOMIC DNA]</scope>
    <source>
        <strain evidence="11">NBRC 110686 / TISTR 2288 / 201-F6</strain>
    </source>
</reference>
<protein>
    <recommendedName>
        <fullName evidence="3">histidine kinase</fullName>
        <ecNumber evidence="3">2.7.13.3</ecNumber>
    </recommendedName>
</protein>
<keyword evidence="4" id="KW-0597">Phosphoprotein</keyword>
<dbReference type="Pfam" id="PF00512">
    <property type="entry name" value="HisKA"/>
    <property type="match status" value="1"/>
</dbReference>
<evidence type="ECO:0000256" key="5">
    <source>
        <dbReference type="ARBA" id="ARBA00022679"/>
    </source>
</evidence>
<dbReference type="EC" id="2.7.13.3" evidence="3"/>
<dbReference type="InterPro" id="IPR005467">
    <property type="entry name" value="His_kinase_dom"/>
</dbReference>
<dbReference type="InterPro" id="IPR036097">
    <property type="entry name" value="HisK_dim/P_sf"/>
</dbReference>
<dbReference type="SMART" id="SM00086">
    <property type="entry name" value="PAC"/>
    <property type="match status" value="5"/>
</dbReference>
<comment type="caution">
    <text evidence="10">The sequence shown here is derived from an EMBL/GenBank/DDBJ whole genome shotgun (WGS) entry which is preliminary data.</text>
</comment>
<dbReference type="Proteomes" id="UP000037660">
    <property type="component" value="Unassembled WGS sequence"/>
</dbReference>
<dbReference type="NCBIfam" id="TIGR00229">
    <property type="entry name" value="sensory_box"/>
    <property type="match status" value="5"/>
</dbReference>
<sequence length="886" mass="100248">MSRASSEAAGSAADRLAHLEAQNLRLQALLGSARDAVVAMDQDGLVTDWNPAAERLLGWSRDEAMGQRLSDMIVPHVHRAAHEAGLVRYLHTREPHVVGRLVEVEALRRDGRHLAVELSIWSFEVDGRMHFGAFIRDVSERQGVRAALRLSEERYRTVVEHLGEGLVVLLDDRVVFANPRACEILKLPLEELLGSDYLARLHPHDRALSAQRQAARLRGVPVPELQEMRCLRGDGQERWLEVHVTVTTWDGAPASMAFFSDVTVRREVMDALHRSEQRYRAVIEHVGEGMVVVQDDRFVFVNQHATEIVELTREEMTGAGYLERIHPDDHPLIEERKRRRLAGEDVPSRYEIRLRMPDGRVKWIDIGVTIVPWEGGDATLTFFSDVTPRKMLEDRLQRTLEERETILASSIVGIAFLTPDGRFRWANQAMFQIFGVAQDGHNVSSVESLYLDREQYLCVGAEVAACIREGRAYQTELQMRRVDGTRLWVSLSGKAVSLRDLTQGTVWVMMDITRRKELEESLQRTSSEREAILNTALVGIVFSAGSRLLWANDKFIDMLGYPRSDWESRTVELVNVMDPAWEQQKHLVRDELLATGTYADERQLRHRDGRVFWVQLGGRCVRERDPDSGVIWTFLDITRRKKAEVETREALERQRELNELRTRFVSMTSHEFRTPLATILSSAELLEHYGDRLEPQERLEIIGSIQAGVQRMTGLLDRVLLIGKAEARMLEFKPRRQDLVALCREIAEESQALRTNAACRFELRLPEAPLHGDFDDKLLRHVFGNLLSNAIKYSPDGGLVRFVLEDGPPGRVSAEVSDEGIGIPAEELGHLFESFHRASNVGHIPGTGLGLAIVKQAVQLHGGGIEVDSAAGRGARFRVWLPRGEA</sequence>
<dbReference type="InterPro" id="IPR000014">
    <property type="entry name" value="PAS"/>
</dbReference>
<dbReference type="PROSITE" id="PS50112">
    <property type="entry name" value="PAS"/>
    <property type="match status" value="2"/>
</dbReference>
<dbReference type="InterPro" id="IPR036890">
    <property type="entry name" value="HATPase_C_sf"/>
</dbReference>
<organism evidence="10 11">
    <name type="scientific">Piscinibacter sakaiensis</name>
    <name type="common">Ideonella sakaiensis</name>
    <dbReference type="NCBI Taxonomy" id="1547922"/>
    <lineage>
        <taxon>Bacteria</taxon>
        <taxon>Pseudomonadati</taxon>
        <taxon>Pseudomonadota</taxon>
        <taxon>Betaproteobacteria</taxon>
        <taxon>Burkholderiales</taxon>
        <taxon>Sphaerotilaceae</taxon>
        <taxon>Piscinibacter</taxon>
    </lineage>
</organism>
<dbReference type="PROSITE" id="PS50113">
    <property type="entry name" value="PAC"/>
    <property type="match status" value="3"/>
</dbReference>
<proteinExistence type="predicted"/>
<dbReference type="AlphaFoldDB" id="A0A0K8P7L9"/>
<dbReference type="Gene3D" id="1.10.287.130">
    <property type="match status" value="1"/>
</dbReference>
<evidence type="ECO:0000313" key="11">
    <source>
        <dbReference type="Proteomes" id="UP000037660"/>
    </source>
</evidence>
<dbReference type="GO" id="GO:0000155">
    <property type="term" value="F:phosphorelay sensor kinase activity"/>
    <property type="evidence" value="ECO:0007669"/>
    <property type="project" value="InterPro"/>
</dbReference>
<feature type="domain" description="PAC" evidence="9">
    <location>
        <begin position="348"/>
        <end position="398"/>
    </location>
</feature>
<feature type="domain" description="PAS" evidence="8">
    <location>
        <begin position="22"/>
        <end position="93"/>
    </location>
</feature>
<gene>
    <name evidence="10" type="ORF">ISF6_4987</name>
</gene>
<dbReference type="InterPro" id="IPR013656">
    <property type="entry name" value="PAS_4"/>
</dbReference>
<keyword evidence="5" id="KW-0808">Transferase</keyword>
<dbReference type="Pfam" id="PF00989">
    <property type="entry name" value="PAS"/>
    <property type="match status" value="3"/>
</dbReference>
<dbReference type="GO" id="GO:0005886">
    <property type="term" value="C:plasma membrane"/>
    <property type="evidence" value="ECO:0007669"/>
    <property type="project" value="UniProtKB-SubCell"/>
</dbReference>
<dbReference type="RefSeq" id="WP_054022394.1">
    <property type="nucleotide sequence ID" value="NZ_BBYR01000078.1"/>
</dbReference>
<evidence type="ECO:0000313" key="10">
    <source>
        <dbReference type="EMBL" id="GAP38529.1"/>
    </source>
</evidence>
<dbReference type="InterPro" id="IPR013767">
    <property type="entry name" value="PAS_fold"/>
</dbReference>
<dbReference type="EMBL" id="BBYR01000078">
    <property type="protein sequence ID" value="GAP38529.1"/>
    <property type="molecule type" value="Genomic_DNA"/>
</dbReference>